<keyword evidence="7" id="KW-0418">Kinase</keyword>
<dbReference type="GO" id="GO:0003848">
    <property type="term" value="F:2-amino-4-hydroxy-6-hydroxymethyldihydropteridine diphosphokinase activity"/>
    <property type="evidence" value="ECO:0007669"/>
    <property type="project" value="UniProtKB-EC"/>
</dbReference>
<dbReference type="RefSeq" id="WP_316654053.1">
    <property type="nucleotide sequence ID" value="NZ_CATYWO010000001.1"/>
</dbReference>
<keyword evidence="8" id="KW-0067">ATP-binding</keyword>
<evidence type="ECO:0000256" key="5">
    <source>
        <dbReference type="ARBA" id="ARBA00022679"/>
    </source>
</evidence>
<evidence type="ECO:0000256" key="11">
    <source>
        <dbReference type="ARBA" id="ARBA00029766"/>
    </source>
</evidence>
<dbReference type="NCBIfam" id="TIGR01498">
    <property type="entry name" value="folK"/>
    <property type="match status" value="1"/>
</dbReference>
<dbReference type="EC" id="2.7.6.3" evidence="3"/>
<sequence>MKTVAYIGIGANLGDARQAVKDAVVCLAQRIGITVTAKSSLYRSAPVESSGDDYINAVVQIDTHFTADQLLRICHHIEDQFGRERPFHNAPRTLDLDLLLYGDHVLTSPELTVPHPRVGQRAFTLLPLHELAPDLVIPGIGAVAELLPGVADQRIEKITMCQCMRARQSTA</sequence>
<evidence type="ECO:0000256" key="8">
    <source>
        <dbReference type="ARBA" id="ARBA00022840"/>
    </source>
</evidence>
<evidence type="ECO:0000256" key="4">
    <source>
        <dbReference type="ARBA" id="ARBA00016218"/>
    </source>
</evidence>
<dbReference type="InterPro" id="IPR035907">
    <property type="entry name" value="Hppk_sf"/>
</dbReference>
<comment type="pathway">
    <text evidence="1">Cofactor biosynthesis; tetrahydrofolate biosynthesis; 2-amino-4-hydroxy-6-hydroxymethyl-7,8-dihydropteridine diphosphate from 7,8-dihydroneopterin triphosphate: step 4/4.</text>
</comment>
<dbReference type="PROSITE" id="PS00794">
    <property type="entry name" value="HPPK"/>
    <property type="match status" value="1"/>
</dbReference>
<evidence type="ECO:0000256" key="10">
    <source>
        <dbReference type="ARBA" id="ARBA00029409"/>
    </source>
</evidence>
<dbReference type="PANTHER" id="PTHR43071">
    <property type="entry name" value="2-AMINO-4-HYDROXY-6-HYDROXYMETHYLDIHYDROPTERIDINE PYROPHOSPHOKINASE"/>
    <property type="match status" value="1"/>
</dbReference>
<evidence type="ECO:0000256" key="9">
    <source>
        <dbReference type="ARBA" id="ARBA00022909"/>
    </source>
</evidence>
<dbReference type="EMBL" id="CATYWO010000001">
    <property type="protein sequence ID" value="CAJ0774639.1"/>
    <property type="molecule type" value="Genomic_DNA"/>
</dbReference>
<dbReference type="SUPFAM" id="SSF55083">
    <property type="entry name" value="6-hydroxymethyl-7,8-dihydropterin pyrophosphokinase, HPPK"/>
    <property type="match status" value="1"/>
</dbReference>
<evidence type="ECO:0000259" key="13">
    <source>
        <dbReference type="PROSITE" id="PS00794"/>
    </source>
</evidence>
<keyword evidence="5 14" id="KW-0808">Transferase</keyword>
<comment type="similarity">
    <text evidence="2">Belongs to the HPPK family.</text>
</comment>
<proteinExistence type="inferred from homology"/>
<accession>A0ABM9IWR5</accession>
<organism evidence="14 15">
    <name type="scientific">Ralstonia condita</name>
    <dbReference type="NCBI Taxonomy" id="3058600"/>
    <lineage>
        <taxon>Bacteria</taxon>
        <taxon>Pseudomonadati</taxon>
        <taxon>Pseudomonadota</taxon>
        <taxon>Betaproteobacteria</taxon>
        <taxon>Burkholderiales</taxon>
        <taxon>Burkholderiaceae</taxon>
        <taxon>Ralstonia</taxon>
    </lineage>
</organism>
<evidence type="ECO:0000313" key="14">
    <source>
        <dbReference type="EMBL" id="CAJ0774639.1"/>
    </source>
</evidence>
<comment type="function">
    <text evidence="10">Catalyzes the transfer of pyrophosphate from adenosine triphosphate (ATP) to 6-hydroxymethyl-7,8-dihydropterin, an enzymatic step in folate biosynthesis pathway.</text>
</comment>
<reference evidence="14 15" key="1">
    <citation type="submission" date="2023-07" db="EMBL/GenBank/DDBJ databases">
        <authorList>
            <person name="Peeters C."/>
        </authorList>
    </citation>
    <scope>NUCLEOTIDE SEQUENCE [LARGE SCALE GENOMIC DNA]</scope>
    <source>
        <strain evidence="14 15">LMG 7141</strain>
    </source>
</reference>
<dbReference type="Pfam" id="PF01288">
    <property type="entry name" value="HPPK"/>
    <property type="match status" value="1"/>
</dbReference>
<keyword evidence="6" id="KW-0547">Nucleotide-binding</keyword>
<keyword evidence="15" id="KW-1185">Reference proteome</keyword>
<feature type="domain" description="7,8-dihydro-6-hydroxymethylpterin-pyrophosphokinase" evidence="13">
    <location>
        <begin position="88"/>
        <end position="99"/>
    </location>
</feature>
<evidence type="ECO:0000313" key="15">
    <source>
        <dbReference type="Proteomes" id="UP001189616"/>
    </source>
</evidence>
<evidence type="ECO:0000256" key="12">
    <source>
        <dbReference type="ARBA" id="ARBA00033413"/>
    </source>
</evidence>
<dbReference type="PANTHER" id="PTHR43071:SF1">
    <property type="entry name" value="2-AMINO-4-HYDROXY-6-HYDROXYMETHYLDIHYDROPTERIDINE PYROPHOSPHOKINASE"/>
    <property type="match status" value="1"/>
</dbReference>
<dbReference type="Gene3D" id="3.30.70.560">
    <property type="entry name" value="7,8-Dihydro-6-hydroxymethylpterin-pyrophosphokinase HPPK"/>
    <property type="match status" value="1"/>
</dbReference>
<protein>
    <recommendedName>
        <fullName evidence="4">2-amino-4-hydroxy-6-hydroxymethyldihydropteridine pyrophosphokinase</fullName>
        <ecNumber evidence="3">2.7.6.3</ecNumber>
    </recommendedName>
    <alternativeName>
        <fullName evidence="11">6-hydroxymethyl-7,8-dihydropterin pyrophosphokinase</fullName>
    </alternativeName>
    <alternativeName>
        <fullName evidence="12">7,8-dihydro-6-hydroxymethylpterin-pyrophosphokinase</fullName>
    </alternativeName>
</protein>
<dbReference type="CDD" id="cd00483">
    <property type="entry name" value="HPPK"/>
    <property type="match status" value="1"/>
</dbReference>
<evidence type="ECO:0000256" key="2">
    <source>
        <dbReference type="ARBA" id="ARBA00005810"/>
    </source>
</evidence>
<dbReference type="InterPro" id="IPR000550">
    <property type="entry name" value="Hppk"/>
</dbReference>
<gene>
    <name evidence="14" type="primary">folK</name>
    <name evidence="14" type="ORF">LMG7141_00209</name>
</gene>
<keyword evidence="9" id="KW-0289">Folate biosynthesis</keyword>
<evidence type="ECO:0000256" key="6">
    <source>
        <dbReference type="ARBA" id="ARBA00022741"/>
    </source>
</evidence>
<name>A0ABM9IWR5_9RALS</name>
<dbReference type="Proteomes" id="UP001189616">
    <property type="component" value="Unassembled WGS sequence"/>
</dbReference>
<evidence type="ECO:0000256" key="1">
    <source>
        <dbReference type="ARBA" id="ARBA00005051"/>
    </source>
</evidence>
<evidence type="ECO:0000256" key="7">
    <source>
        <dbReference type="ARBA" id="ARBA00022777"/>
    </source>
</evidence>
<evidence type="ECO:0000256" key="3">
    <source>
        <dbReference type="ARBA" id="ARBA00013253"/>
    </source>
</evidence>
<comment type="caution">
    <text evidence="14">The sequence shown here is derived from an EMBL/GenBank/DDBJ whole genome shotgun (WGS) entry which is preliminary data.</text>
</comment>